<evidence type="ECO:0000313" key="2">
    <source>
        <dbReference type="EMBL" id="BAH15027.1"/>
    </source>
</evidence>
<dbReference type="PATRIC" id="fig|670.321.peg.5109"/>
<evidence type="ECO:0000313" key="3">
    <source>
        <dbReference type="EMBL" id="OQK04066.1"/>
    </source>
</evidence>
<dbReference type="EMBL" id="AB455531">
    <property type="protein sequence ID" value="BAH15027.1"/>
    <property type="molecule type" value="Genomic_DNA"/>
</dbReference>
<keyword evidence="4" id="KW-1185">Reference proteome</keyword>
<dbReference type="EMBL" id="LHQV01000003">
    <property type="protein sequence ID" value="OQK04066.1"/>
    <property type="molecule type" value="Genomic_DNA"/>
</dbReference>
<dbReference type="AlphaFoldDB" id="B9A7Z3"/>
<sequence length="198" mass="23008">MYIELRKSDYEIPRLGFKSNRSSNVVKKSELVMYQESRALLMAMEDKVTEYQRLLENQILELIEEKERELNESISKEYKKIADEWVDQQMDWFFSAEQILSEKLIGIERMVSEIKNELKTQIALAVSSRLTKLSQSENLINHLIDVLHAELEDEAKTLKIQRQEMADGVALTIENSDSVVSINTQKIVEELRGVLESI</sequence>
<accession>B9A7Z3</accession>
<evidence type="ECO:0000313" key="4">
    <source>
        <dbReference type="Proteomes" id="UP000191946"/>
    </source>
</evidence>
<organism evidence="2">
    <name type="scientific">Vibrio parahaemolyticus</name>
    <dbReference type="NCBI Taxonomy" id="670"/>
    <lineage>
        <taxon>Bacteria</taxon>
        <taxon>Pseudomonadati</taxon>
        <taxon>Pseudomonadota</taxon>
        <taxon>Gammaproteobacteria</taxon>
        <taxon>Vibrionales</taxon>
        <taxon>Vibrionaceae</taxon>
        <taxon>Vibrio</taxon>
    </lineage>
</organism>
<protein>
    <submittedName>
        <fullName evidence="2">Uncharacterized protein</fullName>
    </submittedName>
</protein>
<gene>
    <name evidence="3" type="ORF">AKG60_02460</name>
</gene>
<keyword evidence="1" id="KW-0175">Coiled coil</keyword>
<proteinExistence type="predicted"/>
<evidence type="ECO:0000256" key="1">
    <source>
        <dbReference type="SAM" id="Coils"/>
    </source>
</evidence>
<reference evidence="3 4" key="2">
    <citation type="submission" date="2015-08" db="EMBL/GenBank/DDBJ databases">
        <title>Draft Genome Sequences of Vibrio parahaemolyticus Strains.</title>
        <authorList>
            <person name="Gonzalez-Escalona N."/>
            <person name="DePaola A."/>
        </authorList>
    </citation>
    <scope>NUCLEOTIDE SEQUENCE [LARGE SCALE GENOMIC DNA]</scope>
    <source>
        <strain evidence="3 4">CFSAN001621</strain>
    </source>
</reference>
<dbReference type="RefSeq" id="WP_021450091.1">
    <property type="nucleotide sequence ID" value="NZ_CABMHD010000003.1"/>
</dbReference>
<reference evidence="2" key="1">
    <citation type="journal article" date="2009" name="Infect. Immun.">
        <title>Identification and characterization of a novel type III secretion system in trh-positive Vibrio parahaemolyticus strain TH3996 reveal genetic lineage and diversity of pathogenic machinery beyond the species level.</title>
        <authorList>
            <person name="Okada N."/>
            <person name="Iida T."/>
            <person name="Park K.-S."/>
            <person name="Goto N."/>
            <person name="Yasunaga T."/>
            <person name="Hiyoshi H."/>
            <person name="Matsuda S."/>
            <person name="Kodama T."/>
            <person name="Honda T."/>
        </authorList>
    </citation>
    <scope>NUCLEOTIDE SEQUENCE</scope>
    <source>
        <strain evidence="2">TH3996</strain>
    </source>
</reference>
<dbReference type="Proteomes" id="UP000191946">
    <property type="component" value="Unassembled WGS sequence"/>
</dbReference>
<feature type="coiled-coil region" evidence="1">
    <location>
        <begin position="41"/>
        <end position="72"/>
    </location>
</feature>
<name>B9A7Z3_VIBPH</name>